<evidence type="ECO:0000256" key="1">
    <source>
        <dbReference type="ARBA" id="ARBA00004123"/>
    </source>
</evidence>
<gene>
    <name evidence="8" type="ORF">CSSPTR1EN2_LOCUS17624</name>
</gene>
<keyword evidence="9" id="KW-1185">Reference proteome</keyword>
<dbReference type="Gene3D" id="3.30.200.160">
    <property type="entry name" value="TFIIIC, subcomplex tauA, subunit Sfc1, barrel domain"/>
    <property type="match status" value="1"/>
</dbReference>
<evidence type="ECO:0000313" key="9">
    <source>
        <dbReference type="Proteomes" id="UP001497512"/>
    </source>
</evidence>
<feature type="compositionally biased region" description="Polar residues" evidence="5">
    <location>
        <begin position="532"/>
        <end position="545"/>
    </location>
</feature>
<dbReference type="InterPro" id="IPR042536">
    <property type="entry name" value="TFIIIC_tauA_Sfc1"/>
</dbReference>
<accession>A0ABP0UNV0</accession>
<sequence length="565" mass="64100">MGVIEGGTVAGIVPDERFFAVNYPGYPSSLARATHTLGGEETIAKARSCDGTYLELKFRPEDPYAHAAFGEVHQTSDLLLRIKRQCSRRSSGTRSSTTTNSAAAMVSAGLRTIASSSPDDASRRDSAERNNGAADYEVHADIVARIENTYNFDGMADYQYVLAVHADAAKRNHKRKRDEQRFEKGGLMDMEQEELMMLVPPLFSLKDIPEETVSYFFHFVHVASIFCNVVLIPLIQVPAPTQWQEKLVQGSVEYQLTAVVAHYFDKQPIWARASLTDCLADQGLTLTTFQIKRLLFRTAFYFGYGPFRTLWIKNGYDPRKDPESRMYQMMDFRIPRAVRENGHAPERPQKDPEWRDICSFRVAPQKKFSHLQLHDLQDDFIQEQIRKPAERSSCSEYTGWFRRATLERIRQHIRVRFLALIPGEVARELELVEARSLQRFKSGKGVSASTGMENPQDEENTTCFVPVKEHELPGEDDEEDAEVELGKGGEDEEDEEDEEDVEDDEVLIIGDSTDKIPDGFLQELLQRFPFAGSSSPMPGNGQATTEDVRSEDEYAIYEQDDEDDD</sequence>
<proteinExistence type="predicted"/>
<evidence type="ECO:0000313" key="8">
    <source>
        <dbReference type="EMBL" id="CAK9225510.1"/>
    </source>
</evidence>
<organism evidence="8 9">
    <name type="scientific">Sphagnum troendelagicum</name>
    <dbReference type="NCBI Taxonomy" id="128251"/>
    <lineage>
        <taxon>Eukaryota</taxon>
        <taxon>Viridiplantae</taxon>
        <taxon>Streptophyta</taxon>
        <taxon>Embryophyta</taxon>
        <taxon>Bryophyta</taxon>
        <taxon>Sphagnophytina</taxon>
        <taxon>Sphagnopsida</taxon>
        <taxon>Sphagnales</taxon>
        <taxon>Sphagnaceae</taxon>
        <taxon>Sphagnum</taxon>
    </lineage>
</organism>
<feature type="compositionally biased region" description="Acidic residues" evidence="5">
    <location>
        <begin position="490"/>
        <end position="506"/>
    </location>
</feature>
<feature type="compositionally biased region" description="Acidic residues" evidence="5">
    <location>
        <begin position="474"/>
        <end position="483"/>
    </location>
</feature>
<feature type="region of interest" description="Disordered" evidence="5">
    <location>
        <begin position="470"/>
        <end position="515"/>
    </location>
</feature>
<evidence type="ECO:0000256" key="2">
    <source>
        <dbReference type="ARBA" id="ARBA00023125"/>
    </source>
</evidence>
<feature type="domain" description="Transcription factor IIIC subunit Tfc1/Sfc1 triple barrel" evidence="7">
    <location>
        <begin position="20"/>
        <end position="160"/>
    </location>
</feature>
<dbReference type="PANTHER" id="PTHR13230:SF5">
    <property type="entry name" value="GENERAL TRANSCRIPTION FACTOR 3C POLYPEPTIDE 5"/>
    <property type="match status" value="1"/>
</dbReference>
<dbReference type="InterPro" id="IPR041499">
    <property type="entry name" value="Tfc1/Sfc1_N"/>
</dbReference>
<dbReference type="InterPro" id="IPR019136">
    <property type="entry name" value="TF_IIIC_su-5_HTH"/>
</dbReference>
<protein>
    <recommendedName>
        <fullName evidence="10">General transcription factor 3C polypeptide 5</fullName>
    </recommendedName>
</protein>
<dbReference type="Proteomes" id="UP001497512">
    <property type="component" value="Chromosome 5"/>
</dbReference>
<keyword evidence="2" id="KW-0238">DNA-binding</keyword>
<evidence type="ECO:0000259" key="6">
    <source>
        <dbReference type="Pfam" id="PF09734"/>
    </source>
</evidence>
<reference evidence="8" key="1">
    <citation type="submission" date="2024-02" db="EMBL/GenBank/DDBJ databases">
        <authorList>
            <consortium name="ELIXIR-Norway"/>
            <consortium name="Elixir Norway"/>
        </authorList>
    </citation>
    <scope>NUCLEOTIDE SEQUENCE</scope>
</reference>
<feature type="compositionally biased region" description="Acidic residues" evidence="5">
    <location>
        <begin position="553"/>
        <end position="565"/>
    </location>
</feature>
<evidence type="ECO:0008006" key="10">
    <source>
        <dbReference type="Google" id="ProtNLM"/>
    </source>
</evidence>
<evidence type="ECO:0000256" key="5">
    <source>
        <dbReference type="SAM" id="MobiDB-lite"/>
    </source>
</evidence>
<name>A0ABP0UNV0_9BRYO</name>
<feature type="region of interest" description="Disordered" evidence="5">
    <location>
        <begin position="530"/>
        <end position="565"/>
    </location>
</feature>
<dbReference type="InterPro" id="IPR040454">
    <property type="entry name" value="TF_IIIC_Tfc1/Sfc1"/>
</dbReference>
<feature type="domain" description="Transcription factor IIIC subunit 5 HTH" evidence="6">
    <location>
        <begin position="237"/>
        <end position="333"/>
    </location>
</feature>
<dbReference type="Pfam" id="PF09734">
    <property type="entry name" value="Tau95"/>
    <property type="match status" value="1"/>
</dbReference>
<evidence type="ECO:0000259" key="7">
    <source>
        <dbReference type="Pfam" id="PF17682"/>
    </source>
</evidence>
<dbReference type="Pfam" id="PF17682">
    <property type="entry name" value="Tau95_N"/>
    <property type="match status" value="1"/>
</dbReference>
<keyword evidence="3" id="KW-0804">Transcription</keyword>
<dbReference type="PANTHER" id="PTHR13230">
    <property type="entry name" value="GENERAL TRANSCRIPTION FACTOR IIIC, POLYPEPTIDE 5"/>
    <property type="match status" value="1"/>
</dbReference>
<keyword evidence="4" id="KW-0539">Nucleus</keyword>
<evidence type="ECO:0000256" key="3">
    <source>
        <dbReference type="ARBA" id="ARBA00023163"/>
    </source>
</evidence>
<dbReference type="EMBL" id="OZ019897">
    <property type="protein sequence ID" value="CAK9225510.1"/>
    <property type="molecule type" value="Genomic_DNA"/>
</dbReference>
<comment type="subcellular location">
    <subcellularLocation>
        <location evidence="1">Nucleus</location>
    </subcellularLocation>
</comment>
<feature type="region of interest" description="Disordered" evidence="5">
    <location>
        <begin position="442"/>
        <end position="461"/>
    </location>
</feature>
<evidence type="ECO:0000256" key="4">
    <source>
        <dbReference type="ARBA" id="ARBA00023242"/>
    </source>
</evidence>